<protein>
    <recommendedName>
        <fullName evidence="1">UPF0229 protein BFW38_01815</fullName>
    </recommendedName>
</protein>
<organism evidence="3 4">
    <name type="scientific">Terasakiispira papahanaumokuakeensis</name>
    <dbReference type="NCBI Taxonomy" id="197479"/>
    <lineage>
        <taxon>Bacteria</taxon>
        <taxon>Pseudomonadati</taxon>
        <taxon>Pseudomonadota</taxon>
        <taxon>Gammaproteobacteria</taxon>
        <taxon>Oceanospirillales</taxon>
        <taxon>Terasakiispira</taxon>
    </lineage>
</organism>
<gene>
    <name evidence="3" type="ORF">BFW38_01815</name>
</gene>
<keyword evidence="4" id="KW-1185">Reference proteome</keyword>
<dbReference type="SUPFAM" id="SSF53300">
    <property type="entry name" value="vWA-like"/>
    <property type="match status" value="1"/>
</dbReference>
<name>A0A1E2V632_9GAMM</name>
<evidence type="ECO:0000313" key="4">
    <source>
        <dbReference type="Proteomes" id="UP000094291"/>
    </source>
</evidence>
<sequence length="425" mass="48752">MSYFIDRRPNGRNKSAVNRQRFLRRYRDHIRKSVDQAVRKRSITDMERGEEVSIPTRDIHEPTFHHSQSGRREGVLPGNKAFHQGDRIARPQGGGSGSGGQGQASPDGEGMDEFVFSLTRDEFMEFLFEGLELPNLVKNDLGSAEETRPIHGGIVREGTPSRLHVVRSMRSAYARRLAMGASVRRELKACEAERDALLAQPAGLQDTQQLAALESTIEQLRQRLKKVPFLDTEDLRYRHLKHEPVPSTKAVMVCIMDVSGSMTEQHKDIAKRFFLLLYLFLERNYDKVDLVFIRHHTSAREVDEEEFFYSRETGGTIVSSALKMASNIIEARYPPAQWNIYLAQASDGDNWDDDSDVCVQWLTQKLLPKSRYYAYVEITPHAHQALWEAYETVQSRFPERFAMRQIVEAGDIFPVFRDLFKKTTA</sequence>
<dbReference type="PANTHER" id="PTHR30510:SF2">
    <property type="entry name" value="UPF0229 PROTEIN YEAH"/>
    <property type="match status" value="1"/>
</dbReference>
<feature type="compositionally biased region" description="Basic and acidic residues" evidence="2">
    <location>
        <begin position="57"/>
        <end position="74"/>
    </location>
</feature>
<evidence type="ECO:0000256" key="2">
    <source>
        <dbReference type="SAM" id="MobiDB-lite"/>
    </source>
</evidence>
<dbReference type="InterPro" id="IPR036465">
    <property type="entry name" value="vWFA_dom_sf"/>
</dbReference>
<dbReference type="STRING" id="197479.BFW38_01815"/>
<dbReference type="HAMAP" id="MF_01232">
    <property type="entry name" value="UPF0229"/>
    <property type="match status" value="1"/>
</dbReference>
<dbReference type="NCBIfam" id="NF003707">
    <property type="entry name" value="PRK05325.1-2"/>
    <property type="match status" value="1"/>
</dbReference>
<evidence type="ECO:0000313" key="3">
    <source>
        <dbReference type="EMBL" id="ODC02468.1"/>
    </source>
</evidence>
<dbReference type="OrthoDB" id="9788289at2"/>
<dbReference type="Pfam" id="PF04285">
    <property type="entry name" value="DUF444"/>
    <property type="match status" value="1"/>
</dbReference>
<reference evidence="3 4" key="1">
    <citation type="submission" date="2016-08" db="EMBL/GenBank/DDBJ databases">
        <authorList>
            <person name="Seilhamer J.J."/>
        </authorList>
    </citation>
    <scope>NUCLEOTIDE SEQUENCE [LARGE SCALE GENOMIC DNA]</scope>
    <source>
        <strain evidence="3 4">PH27A</strain>
    </source>
</reference>
<dbReference type="PANTHER" id="PTHR30510">
    <property type="entry name" value="UPF0229 PROTEIN YEAH"/>
    <property type="match status" value="1"/>
</dbReference>
<comment type="similarity">
    <text evidence="1">Belongs to the UPF0229 family.</text>
</comment>
<feature type="compositionally biased region" description="Gly residues" evidence="2">
    <location>
        <begin position="92"/>
        <end position="102"/>
    </location>
</feature>
<dbReference type="RefSeq" id="WP_068996853.1">
    <property type="nucleotide sequence ID" value="NZ_MDTQ01000001.1"/>
</dbReference>
<accession>A0A1E2V632</accession>
<dbReference type="InterPro" id="IPR006698">
    <property type="entry name" value="UPF0229"/>
</dbReference>
<dbReference type="Proteomes" id="UP000094291">
    <property type="component" value="Unassembled WGS sequence"/>
</dbReference>
<dbReference type="AlphaFoldDB" id="A0A1E2V632"/>
<dbReference type="NCBIfam" id="NF003708">
    <property type="entry name" value="PRK05325.1-3"/>
    <property type="match status" value="1"/>
</dbReference>
<comment type="caution">
    <text evidence="3">The sequence shown here is derived from an EMBL/GenBank/DDBJ whole genome shotgun (WGS) entry which is preliminary data.</text>
</comment>
<dbReference type="EMBL" id="MDTQ01000001">
    <property type="protein sequence ID" value="ODC02468.1"/>
    <property type="molecule type" value="Genomic_DNA"/>
</dbReference>
<evidence type="ECO:0000256" key="1">
    <source>
        <dbReference type="HAMAP-Rule" id="MF_01232"/>
    </source>
</evidence>
<feature type="region of interest" description="Disordered" evidence="2">
    <location>
        <begin position="57"/>
        <end position="111"/>
    </location>
</feature>
<proteinExistence type="inferred from homology"/>